<dbReference type="Pfam" id="PF10323">
    <property type="entry name" value="7TM_GPCR_Srv"/>
    <property type="match status" value="1"/>
</dbReference>
<evidence type="ECO:0000313" key="3">
    <source>
        <dbReference type="Proteomes" id="UP001432322"/>
    </source>
</evidence>
<dbReference type="PANTHER" id="PTHR31748">
    <property type="entry name" value="SERPENTINE RECEPTOR, CLASS V"/>
    <property type="match status" value="1"/>
</dbReference>
<feature type="non-terminal residue" evidence="2">
    <location>
        <position position="151"/>
    </location>
</feature>
<proteinExistence type="predicted"/>
<dbReference type="InterPro" id="IPR019426">
    <property type="entry name" value="7TM_GPCR_serpentine_rcpt_Srv"/>
</dbReference>
<feature type="non-terminal residue" evidence="2">
    <location>
        <position position="1"/>
    </location>
</feature>
<dbReference type="Proteomes" id="UP001432322">
    <property type="component" value="Unassembled WGS sequence"/>
</dbReference>
<dbReference type="PANTHER" id="PTHR31748:SF1">
    <property type="entry name" value="SERPENTINE RECEPTOR, CLASS V"/>
    <property type="match status" value="1"/>
</dbReference>
<gene>
    <name evidence="2" type="ORF">PFISCL1PPCAC_14128</name>
</gene>
<keyword evidence="1" id="KW-1133">Transmembrane helix</keyword>
<reference evidence="2" key="1">
    <citation type="submission" date="2023-10" db="EMBL/GenBank/DDBJ databases">
        <title>Genome assembly of Pristionchus species.</title>
        <authorList>
            <person name="Yoshida K."/>
            <person name="Sommer R.J."/>
        </authorList>
    </citation>
    <scope>NUCLEOTIDE SEQUENCE</scope>
    <source>
        <strain evidence="2">RS5133</strain>
    </source>
</reference>
<keyword evidence="1" id="KW-0472">Membrane</keyword>
<feature type="transmembrane region" description="Helical" evidence="1">
    <location>
        <begin position="84"/>
        <end position="102"/>
    </location>
</feature>
<accession>A0AAV5VT40</accession>
<protein>
    <recommendedName>
        <fullName evidence="4">G protein-coupled receptor</fullName>
    </recommendedName>
</protein>
<evidence type="ECO:0000313" key="2">
    <source>
        <dbReference type="EMBL" id="GMT22831.1"/>
    </source>
</evidence>
<keyword evidence="3" id="KW-1185">Reference proteome</keyword>
<name>A0AAV5VT40_9BILA</name>
<comment type="caution">
    <text evidence="2">The sequence shown here is derived from an EMBL/GenBank/DDBJ whole genome shotgun (WGS) entry which is preliminary data.</text>
</comment>
<evidence type="ECO:0000256" key="1">
    <source>
        <dbReference type="SAM" id="Phobius"/>
    </source>
</evidence>
<organism evidence="2 3">
    <name type="scientific">Pristionchus fissidentatus</name>
    <dbReference type="NCBI Taxonomy" id="1538716"/>
    <lineage>
        <taxon>Eukaryota</taxon>
        <taxon>Metazoa</taxon>
        <taxon>Ecdysozoa</taxon>
        <taxon>Nematoda</taxon>
        <taxon>Chromadorea</taxon>
        <taxon>Rhabditida</taxon>
        <taxon>Rhabditina</taxon>
        <taxon>Diplogasteromorpha</taxon>
        <taxon>Diplogasteroidea</taxon>
        <taxon>Neodiplogasteridae</taxon>
        <taxon>Pristionchus</taxon>
    </lineage>
</organism>
<feature type="transmembrane region" description="Helical" evidence="1">
    <location>
        <begin position="122"/>
        <end position="147"/>
    </location>
</feature>
<keyword evidence="1" id="KW-0812">Transmembrane</keyword>
<dbReference type="AlphaFoldDB" id="A0AAV5VT40"/>
<dbReference type="EMBL" id="BTSY01000004">
    <property type="protein sequence ID" value="GMT22831.1"/>
    <property type="molecule type" value="Genomic_DNA"/>
</dbReference>
<evidence type="ECO:0008006" key="4">
    <source>
        <dbReference type="Google" id="ProtNLM"/>
    </source>
</evidence>
<sequence>QVGGCIDIVSLLNSHLLSTLPSKGYFLDFFLPSTTPGRVFLFVAWGLRACQGITNFLMAANRSTAVLLPVRHRRARKSLISEKIQTFYIRFGLVMVFSIVFLKKNSYFYKFVQFYETAAVHFFFLFAFILISFFSLIIVVLYIALLYNFRS</sequence>